<gene>
    <name evidence="3" type="ORF">DFO73_101817</name>
</gene>
<sequence>MMDILLKQQTVLVIRALYFCMEKKWSELEKRFNLSTAQQHILFLLATNESVLSPTQLSELGCWHISTVTRLLKPLQEKGFIQLTVNKDKRRYKQVTITVKGKQVLNQIMDAVRDMEQFPFSLSHFSEGELKAFLDYGQRILGIQKGDQFRKMLQEARVKNYDYA</sequence>
<dbReference type="InterPro" id="IPR000835">
    <property type="entry name" value="HTH_MarR-typ"/>
</dbReference>
<accession>A0A2V3A6L9</accession>
<dbReference type="AlphaFoldDB" id="A0A2V3A6L9"/>
<evidence type="ECO:0000259" key="2">
    <source>
        <dbReference type="PROSITE" id="PS50995"/>
    </source>
</evidence>
<dbReference type="SUPFAM" id="SSF46785">
    <property type="entry name" value="Winged helix' DNA-binding domain"/>
    <property type="match status" value="1"/>
</dbReference>
<dbReference type="InterPro" id="IPR036390">
    <property type="entry name" value="WH_DNA-bd_sf"/>
</dbReference>
<proteinExistence type="predicted"/>
<dbReference type="Gene3D" id="1.10.10.10">
    <property type="entry name" value="Winged helix-like DNA-binding domain superfamily/Winged helix DNA-binding domain"/>
    <property type="match status" value="1"/>
</dbReference>
<protein>
    <submittedName>
        <fullName evidence="3">DNA-binding MarR family transcriptional regulator</fullName>
    </submittedName>
</protein>
<dbReference type="GO" id="GO:0003700">
    <property type="term" value="F:DNA-binding transcription factor activity"/>
    <property type="evidence" value="ECO:0007669"/>
    <property type="project" value="InterPro"/>
</dbReference>
<dbReference type="RefSeq" id="WP_258309209.1">
    <property type="nucleotide sequence ID" value="NZ_QGTW01000001.1"/>
</dbReference>
<dbReference type="PANTHER" id="PTHR33164:SF43">
    <property type="entry name" value="HTH-TYPE TRANSCRIPTIONAL REPRESSOR YETL"/>
    <property type="match status" value="1"/>
</dbReference>
<dbReference type="InterPro" id="IPR039422">
    <property type="entry name" value="MarR/SlyA-like"/>
</dbReference>
<evidence type="ECO:0000256" key="1">
    <source>
        <dbReference type="ARBA" id="ARBA00023125"/>
    </source>
</evidence>
<reference evidence="3 4" key="1">
    <citation type="submission" date="2018-05" db="EMBL/GenBank/DDBJ databases">
        <title>Freshwater and sediment microbial communities from various areas in North America, analyzing microbe dynamics in response to fracking.</title>
        <authorList>
            <person name="Lamendella R."/>
        </authorList>
    </citation>
    <scope>NUCLEOTIDE SEQUENCE [LARGE SCALE GENOMIC DNA]</scope>
    <source>
        <strain evidence="3 4">15_TX</strain>
    </source>
</reference>
<dbReference type="SMART" id="SM00347">
    <property type="entry name" value="HTH_MARR"/>
    <property type="match status" value="1"/>
</dbReference>
<dbReference type="GO" id="GO:0006950">
    <property type="term" value="P:response to stress"/>
    <property type="evidence" value="ECO:0007669"/>
    <property type="project" value="TreeGrafter"/>
</dbReference>
<dbReference type="PANTHER" id="PTHR33164">
    <property type="entry name" value="TRANSCRIPTIONAL REGULATOR, MARR FAMILY"/>
    <property type="match status" value="1"/>
</dbReference>
<feature type="domain" description="HTH marR-type" evidence="2">
    <location>
        <begin position="3"/>
        <end position="142"/>
    </location>
</feature>
<dbReference type="InterPro" id="IPR036388">
    <property type="entry name" value="WH-like_DNA-bd_sf"/>
</dbReference>
<organism evidence="3 4">
    <name type="scientific">Cytobacillus oceanisediminis</name>
    <dbReference type="NCBI Taxonomy" id="665099"/>
    <lineage>
        <taxon>Bacteria</taxon>
        <taxon>Bacillati</taxon>
        <taxon>Bacillota</taxon>
        <taxon>Bacilli</taxon>
        <taxon>Bacillales</taxon>
        <taxon>Bacillaceae</taxon>
        <taxon>Cytobacillus</taxon>
    </lineage>
</organism>
<dbReference type="Pfam" id="PF01047">
    <property type="entry name" value="MarR"/>
    <property type="match status" value="1"/>
</dbReference>
<dbReference type="GO" id="GO:0003677">
    <property type="term" value="F:DNA binding"/>
    <property type="evidence" value="ECO:0007669"/>
    <property type="project" value="UniProtKB-KW"/>
</dbReference>
<comment type="caution">
    <text evidence="3">The sequence shown here is derived from an EMBL/GenBank/DDBJ whole genome shotgun (WGS) entry which is preliminary data.</text>
</comment>
<evidence type="ECO:0000313" key="4">
    <source>
        <dbReference type="Proteomes" id="UP000247150"/>
    </source>
</evidence>
<name>A0A2V3A6L9_9BACI</name>
<dbReference type="EMBL" id="QGTW01000001">
    <property type="protein sequence ID" value="PWW32552.1"/>
    <property type="molecule type" value="Genomic_DNA"/>
</dbReference>
<keyword evidence="1 3" id="KW-0238">DNA-binding</keyword>
<evidence type="ECO:0000313" key="3">
    <source>
        <dbReference type="EMBL" id="PWW32552.1"/>
    </source>
</evidence>
<dbReference type="PROSITE" id="PS50995">
    <property type="entry name" value="HTH_MARR_2"/>
    <property type="match status" value="1"/>
</dbReference>
<dbReference type="Proteomes" id="UP000247150">
    <property type="component" value="Unassembled WGS sequence"/>
</dbReference>